<evidence type="ECO:0000259" key="4">
    <source>
        <dbReference type="PROSITE" id="PS50110"/>
    </source>
</evidence>
<dbReference type="Proteomes" id="UP000218542">
    <property type="component" value="Unassembled WGS sequence"/>
</dbReference>
<name>A0A286TVX7_9BACT</name>
<reference evidence="6" key="1">
    <citation type="journal article" date="2017" name="Environ. Microbiol. Rep.">
        <title>Genetic Diversity of Marine Anaerobic Ammonium-Oxidizing Bacteria as Revealed by Genomic and Proteomic Analyses of 'Candidatus Scalindua japonica'.</title>
        <authorList>
            <person name="Oshiki M."/>
            <person name="Mizuto K."/>
            <person name="Kimura Z."/>
            <person name="Kindaichi T."/>
            <person name="Satoh H."/>
            <person name="Okabe S."/>
        </authorList>
    </citation>
    <scope>NUCLEOTIDE SEQUENCE [LARGE SCALE GENOMIC DNA]</scope>
    <source>
        <strain evidence="6">husup-a2</strain>
    </source>
</reference>
<dbReference type="SUPFAM" id="SSF52172">
    <property type="entry name" value="CheY-like"/>
    <property type="match status" value="1"/>
</dbReference>
<comment type="caution">
    <text evidence="5">The sequence shown here is derived from an EMBL/GenBank/DDBJ whole genome shotgun (WGS) entry which is preliminary data.</text>
</comment>
<evidence type="ECO:0000313" key="6">
    <source>
        <dbReference type="Proteomes" id="UP000218542"/>
    </source>
</evidence>
<organism evidence="5 6">
    <name type="scientific">Candidatus Scalindua japonica</name>
    <dbReference type="NCBI Taxonomy" id="1284222"/>
    <lineage>
        <taxon>Bacteria</taxon>
        <taxon>Pseudomonadati</taxon>
        <taxon>Planctomycetota</taxon>
        <taxon>Candidatus Brocadiia</taxon>
        <taxon>Candidatus Brocadiales</taxon>
        <taxon>Candidatus Scalinduaceae</taxon>
        <taxon>Candidatus Scalindua</taxon>
    </lineage>
</organism>
<dbReference type="InterPro" id="IPR011006">
    <property type="entry name" value="CheY-like_superfamily"/>
</dbReference>
<evidence type="ECO:0000256" key="3">
    <source>
        <dbReference type="PROSITE-ProRule" id="PRU00169"/>
    </source>
</evidence>
<gene>
    <name evidence="5" type="ORF">SCALIN_C05_0151</name>
</gene>
<proteinExistence type="predicted"/>
<dbReference type="InterPro" id="IPR028976">
    <property type="entry name" value="CheC-like_sf"/>
</dbReference>
<dbReference type="Pfam" id="PF00072">
    <property type="entry name" value="Response_reg"/>
    <property type="match status" value="1"/>
</dbReference>
<comment type="caution">
    <text evidence="3">Lacks conserved residue(s) required for the propagation of feature annotation.</text>
</comment>
<dbReference type="EMBL" id="BAOS01000005">
    <property type="protein sequence ID" value="GAX60066.1"/>
    <property type="molecule type" value="Genomic_DNA"/>
</dbReference>
<dbReference type="GO" id="GO:0000160">
    <property type="term" value="P:phosphorelay signal transduction system"/>
    <property type="evidence" value="ECO:0007669"/>
    <property type="project" value="InterPro"/>
</dbReference>
<evidence type="ECO:0000256" key="2">
    <source>
        <dbReference type="ARBA" id="ARBA00022553"/>
    </source>
</evidence>
<dbReference type="SUPFAM" id="SSF103039">
    <property type="entry name" value="CheC-like"/>
    <property type="match status" value="1"/>
</dbReference>
<dbReference type="InterPro" id="IPR001789">
    <property type="entry name" value="Sig_transdc_resp-reg_receiver"/>
</dbReference>
<dbReference type="AlphaFoldDB" id="A0A286TVX7"/>
<keyword evidence="2" id="KW-0597">Phosphoprotein</keyword>
<dbReference type="OrthoDB" id="250428at2"/>
<sequence length="331" mass="37099">MVETLESSICPSKLKELIDNTISKLNADCTSLLGRNFGISKPNIEISTLGNLIESNDRNYFLIKSELEESYHGNICTILQLKDAIKIGSILLGSNDAEIKVKLEKEDLDEDCTDGVTEFSGQFSGIIDSVFRNKLSKPVHIKLSSCTTINKDNASDILQDSLSDEYLHLSSLLLIKGFDTGQYNMFFPIESVDEFFGETIHEKTTNVLITDNSVADVRKIKKYLINTPFKVICSTNAKETFTILQKEKIHLILLELNLPLQNGIEICKSIKKTPYTRGIPLVMISGKPTQEAVIESLQAGARDFLVKPFNKEQLLKKINKFKVKEKPATLF</sequence>
<dbReference type="PANTHER" id="PTHR44591">
    <property type="entry name" value="STRESS RESPONSE REGULATOR PROTEIN 1"/>
    <property type="match status" value="1"/>
</dbReference>
<dbReference type="GO" id="GO:0006935">
    <property type="term" value="P:chemotaxis"/>
    <property type="evidence" value="ECO:0007669"/>
    <property type="project" value="UniProtKB-KW"/>
</dbReference>
<dbReference type="SMART" id="SM00448">
    <property type="entry name" value="REC"/>
    <property type="match status" value="1"/>
</dbReference>
<evidence type="ECO:0000256" key="1">
    <source>
        <dbReference type="ARBA" id="ARBA00022500"/>
    </source>
</evidence>
<feature type="domain" description="Response regulatory" evidence="4">
    <location>
        <begin position="206"/>
        <end position="322"/>
    </location>
</feature>
<protein>
    <submittedName>
        <fullName evidence="5">Response regulator</fullName>
    </submittedName>
</protein>
<evidence type="ECO:0000313" key="5">
    <source>
        <dbReference type="EMBL" id="GAX60066.1"/>
    </source>
</evidence>
<keyword evidence="1" id="KW-0145">Chemotaxis</keyword>
<dbReference type="PROSITE" id="PS50110">
    <property type="entry name" value="RESPONSE_REGULATORY"/>
    <property type="match status" value="1"/>
</dbReference>
<dbReference type="InterPro" id="IPR050595">
    <property type="entry name" value="Bact_response_regulator"/>
</dbReference>
<keyword evidence="6" id="KW-1185">Reference proteome</keyword>
<dbReference type="Gene3D" id="3.40.50.2300">
    <property type="match status" value="1"/>
</dbReference>
<dbReference type="PANTHER" id="PTHR44591:SF3">
    <property type="entry name" value="RESPONSE REGULATORY DOMAIN-CONTAINING PROTEIN"/>
    <property type="match status" value="1"/>
</dbReference>
<dbReference type="Gene3D" id="3.40.1550.10">
    <property type="entry name" value="CheC-like"/>
    <property type="match status" value="1"/>
</dbReference>
<accession>A0A286TVX7</accession>